<sequence length="95" mass="10865">MTFAEQLNAFLTTPASRTKLVILRAIWRDHYVRRRMTCKGEQGVIYERLCEHLKATNPALVSFIDSIATSNMHLDAVLMVPMQIPLTRQPITLPL</sequence>
<name>A0AAU7WZM4_9PSED</name>
<organism evidence="1">
    <name type="scientific">Pseudomonas sp. W17</name>
    <dbReference type="NCBI Taxonomy" id="3144407"/>
    <lineage>
        <taxon>Bacteria</taxon>
        <taxon>Pseudomonadati</taxon>
        <taxon>Pseudomonadota</taxon>
        <taxon>Gammaproteobacteria</taxon>
        <taxon>Pseudomonadales</taxon>
        <taxon>Pseudomonadaceae</taxon>
        <taxon>Pseudomonas</taxon>
    </lineage>
</organism>
<gene>
    <name evidence="1" type="ORF">ABCR88_07560</name>
</gene>
<dbReference type="EMBL" id="CP158490">
    <property type="protein sequence ID" value="XBY25679.1"/>
    <property type="molecule type" value="Genomic_DNA"/>
</dbReference>
<dbReference type="AlphaFoldDB" id="A0AAU7WZM4"/>
<reference evidence="1" key="1">
    <citation type="submission" date="2024-06" db="EMBL/GenBank/DDBJ databases">
        <authorList>
            <person name="Wu L."/>
        </authorList>
    </citation>
    <scope>NUCLEOTIDE SEQUENCE</scope>
    <source>
        <strain evidence="1">W17</strain>
    </source>
</reference>
<proteinExistence type="predicted"/>
<evidence type="ECO:0000313" key="1">
    <source>
        <dbReference type="EMBL" id="XBY25679.1"/>
    </source>
</evidence>
<accession>A0AAU7WZM4</accession>
<dbReference type="RefSeq" id="WP_350404309.1">
    <property type="nucleotide sequence ID" value="NZ_CP158490.1"/>
</dbReference>
<protein>
    <submittedName>
        <fullName evidence="1">Uncharacterized protein</fullName>
    </submittedName>
</protein>